<dbReference type="Proteomes" id="UP000250140">
    <property type="component" value="Unassembled WGS sequence"/>
</dbReference>
<sequence length="306" mass="33927">MAKLSWPKSWRAYACWLGCFFLMFNSWGLVIGYGTFSSYYLGYPLKGRDQLQLNLIGSTQSGLVLLFSGPVGRLLDAGHFRWVIGTGCFLVPLGMFMLSIAVPIGVNVQGNYLYIWLTQGLVTGLGMACFFVTSSQVVSTWFIDQKGLAIGVVACGASVVLVGGTIYPIMTKYLITAMGFNNAVRLVATVVTTTCIFSLIFARPNPEHCHPETKEWMKLKTWIDMEAFKDRAFCWFMAAVAFLCFGYYAVLFNLEEWAAKQGFGIREGNNLSPPFPKDAIQTFWLLSILNASSTIGRLLMAACSDR</sequence>
<keyword evidence="1" id="KW-0812">Transmembrane</keyword>
<feature type="transmembrane region" description="Helical" evidence="1">
    <location>
        <begin position="232"/>
        <end position="250"/>
    </location>
</feature>
<keyword evidence="1" id="KW-1133">Transmembrane helix</keyword>
<dbReference type="EMBL" id="KV750064">
    <property type="protein sequence ID" value="OCL06475.1"/>
    <property type="molecule type" value="Genomic_DNA"/>
</dbReference>
<feature type="transmembrane region" description="Helical" evidence="1">
    <location>
        <begin position="147"/>
        <end position="170"/>
    </location>
</feature>
<feature type="transmembrane region" description="Helical" evidence="1">
    <location>
        <begin position="82"/>
        <end position="106"/>
    </location>
</feature>
<dbReference type="Gene3D" id="1.20.1250.20">
    <property type="entry name" value="MFS general substrate transporter like domains"/>
    <property type="match status" value="1"/>
</dbReference>
<dbReference type="SUPFAM" id="SSF103473">
    <property type="entry name" value="MFS general substrate transporter"/>
    <property type="match status" value="1"/>
</dbReference>
<protein>
    <submittedName>
        <fullName evidence="2">MFS general substrate transporter</fullName>
    </submittedName>
</protein>
<evidence type="ECO:0000313" key="3">
    <source>
        <dbReference type="Proteomes" id="UP000250140"/>
    </source>
</evidence>
<dbReference type="InterPro" id="IPR036259">
    <property type="entry name" value="MFS_trans_sf"/>
</dbReference>
<proteinExistence type="predicted"/>
<feature type="non-terminal residue" evidence="2">
    <location>
        <position position="1"/>
    </location>
</feature>
<keyword evidence="3" id="KW-1185">Reference proteome</keyword>
<evidence type="ECO:0000256" key="1">
    <source>
        <dbReference type="SAM" id="Phobius"/>
    </source>
</evidence>
<feature type="transmembrane region" description="Helical" evidence="1">
    <location>
        <begin position="182"/>
        <end position="202"/>
    </location>
</feature>
<gene>
    <name evidence="2" type="ORF">AOQ84DRAFT_365771</name>
</gene>
<dbReference type="OrthoDB" id="6509908at2759"/>
<keyword evidence="1" id="KW-0472">Membrane</keyword>
<dbReference type="AlphaFoldDB" id="A0A8E2EX23"/>
<dbReference type="InterPro" id="IPR050327">
    <property type="entry name" value="Proton-linked_MCT"/>
</dbReference>
<dbReference type="PANTHER" id="PTHR11360">
    <property type="entry name" value="MONOCARBOXYLATE TRANSPORTER"/>
    <property type="match status" value="1"/>
</dbReference>
<dbReference type="PANTHER" id="PTHR11360:SF234">
    <property type="entry name" value="MFS-TYPE TRANSPORTER DBAD-RELATED"/>
    <property type="match status" value="1"/>
</dbReference>
<evidence type="ECO:0000313" key="2">
    <source>
        <dbReference type="EMBL" id="OCL06475.1"/>
    </source>
</evidence>
<feature type="transmembrane region" description="Helical" evidence="1">
    <location>
        <begin position="112"/>
        <end position="135"/>
    </location>
</feature>
<reference evidence="2 3" key="1">
    <citation type="journal article" date="2016" name="Nat. Commun.">
        <title>Ectomycorrhizal ecology is imprinted in the genome of the dominant symbiotic fungus Cenococcum geophilum.</title>
        <authorList>
            <consortium name="DOE Joint Genome Institute"/>
            <person name="Peter M."/>
            <person name="Kohler A."/>
            <person name="Ohm R.A."/>
            <person name="Kuo A."/>
            <person name="Krutzmann J."/>
            <person name="Morin E."/>
            <person name="Arend M."/>
            <person name="Barry K.W."/>
            <person name="Binder M."/>
            <person name="Choi C."/>
            <person name="Clum A."/>
            <person name="Copeland A."/>
            <person name="Grisel N."/>
            <person name="Haridas S."/>
            <person name="Kipfer T."/>
            <person name="LaButti K."/>
            <person name="Lindquist E."/>
            <person name="Lipzen A."/>
            <person name="Maire R."/>
            <person name="Meier B."/>
            <person name="Mihaltcheva S."/>
            <person name="Molinier V."/>
            <person name="Murat C."/>
            <person name="Poggeler S."/>
            <person name="Quandt C.A."/>
            <person name="Sperisen C."/>
            <person name="Tritt A."/>
            <person name="Tisserant E."/>
            <person name="Crous P.W."/>
            <person name="Henrissat B."/>
            <person name="Nehls U."/>
            <person name="Egli S."/>
            <person name="Spatafora J.W."/>
            <person name="Grigoriev I.V."/>
            <person name="Martin F.M."/>
        </authorList>
    </citation>
    <scope>NUCLEOTIDE SEQUENCE [LARGE SCALE GENOMIC DNA]</scope>
    <source>
        <strain evidence="2 3">CBS 207.34</strain>
    </source>
</reference>
<accession>A0A8E2EX23</accession>
<feature type="transmembrane region" description="Helical" evidence="1">
    <location>
        <begin position="12"/>
        <end position="35"/>
    </location>
</feature>
<organism evidence="2 3">
    <name type="scientific">Glonium stellatum</name>
    <dbReference type="NCBI Taxonomy" id="574774"/>
    <lineage>
        <taxon>Eukaryota</taxon>
        <taxon>Fungi</taxon>
        <taxon>Dikarya</taxon>
        <taxon>Ascomycota</taxon>
        <taxon>Pezizomycotina</taxon>
        <taxon>Dothideomycetes</taxon>
        <taxon>Pleosporomycetidae</taxon>
        <taxon>Gloniales</taxon>
        <taxon>Gloniaceae</taxon>
        <taxon>Glonium</taxon>
    </lineage>
</organism>
<name>A0A8E2EX23_9PEZI</name>